<dbReference type="InterPro" id="IPR014729">
    <property type="entry name" value="Rossmann-like_a/b/a_fold"/>
</dbReference>
<dbReference type="STRING" id="29364.SAMN04487772_10954"/>
<dbReference type="Pfam" id="PF02698">
    <property type="entry name" value="DUF218"/>
    <property type="match status" value="1"/>
</dbReference>
<feature type="transmembrane region" description="Helical" evidence="1">
    <location>
        <begin position="70"/>
        <end position="94"/>
    </location>
</feature>
<dbReference type="PANTHER" id="PTHR30336:SF4">
    <property type="entry name" value="ENVELOPE BIOGENESIS FACTOR ELYC"/>
    <property type="match status" value="1"/>
</dbReference>
<protein>
    <submittedName>
        <fullName evidence="3">Uncharacterized SAM-binding protein YcdF, DUF218 family</fullName>
    </submittedName>
</protein>
<feature type="transmembrane region" description="Helical" evidence="1">
    <location>
        <begin position="12"/>
        <end position="35"/>
    </location>
</feature>
<feature type="domain" description="DUF218" evidence="2">
    <location>
        <begin position="106"/>
        <end position="227"/>
    </location>
</feature>
<dbReference type="PANTHER" id="PTHR30336">
    <property type="entry name" value="INNER MEMBRANE PROTEIN, PROBABLE PERMEASE"/>
    <property type="match status" value="1"/>
</dbReference>
<dbReference type="GO" id="GO:0043164">
    <property type="term" value="P:Gram-negative-bacterium-type cell wall biogenesis"/>
    <property type="evidence" value="ECO:0007669"/>
    <property type="project" value="TreeGrafter"/>
</dbReference>
<proteinExistence type="predicted"/>
<keyword evidence="1" id="KW-0812">Transmembrane</keyword>
<reference evidence="3 4" key="1">
    <citation type="submission" date="2016-10" db="EMBL/GenBank/DDBJ databases">
        <authorList>
            <person name="de Groot N.N."/>
        </authorList>
    </citation>
    <scope>NUCLEOTIDE SEQUENCE [LARGE SCALE GENOMIC DNA]</scope>
    <source>
        <strain evidence="3 4">DSM 1801</strain>
    </source>
</reference>
<keyword evidence="1" id="KW-1133">Transmembrane helix</keyword>
<evidence type="ECO:0000259" key="2">
    <source>
        <dbReference type="Pfam" id="PF02698"/>
    </source>
</evidence>
<evidence type="ECO:0000313" key="4">
    <source>
        <dbReference type="Proteomes" id="UP000199800"/>
    </source>
</evidence>
<organism evidence="3 4">
    <name type="scientific">[Clostridium] polysaccharolyticum</name>
    <dbReference type="NCBI Taxonomy" id="29364"/>
    <lineage>
        <taxon>Bacteria</taxon>
        <taxon>Bacillati</taxon>
        <taxon>Bacillota</taxon>
        <taxon>Clostridia</taxon>
        <taxon>Lachnospirales</taxon>
        <taxon>Lachnospiraceae</taxon>
    </lineage>
</organism>
<dbReference type="EMBL" id="FOHN01000009">
    <property type="protein sequence ID" value="SET15200.1"/>
    <property type="molecule type" value="Genomic_DNA"/>
</dbReference>
<dbReference type="Gene3D" id="3.40.50.620">
    <property type="entry name" value="HUPs"/>
    <property type="match status" value="1"/>
</dbReference>
<name>A0A1I0C7Z1_9FIRM</name>
<dbReference type="CDD" id="cd06259">
    <property type="entry name" value="YdcF-like"/>
    <property type="match status" value="1"/>
</dbReference>
<dbReference type="InterPro" id="IPR003848">
    <property type="entry name" value="DUF218"/>
</dbReference>
<evidence type="ECO:0000256" key="1">
    <source>
        <dbReference type="SAM" id="Phobius"/>
    </source>
</evidence>
<feature type="transmembrane region" description="Helical" evidence="1">
    <location>
        <begin position="41"/>
        <end position="58"/>
    </location>
</feature>
<dbReference type="GO" id="GO:0005886">
    <property type="term" value="C:plasma membrane"/>
    <property type="evidence" value="ECO:0007669"/>
    <property type="project" value="TreeGrafter"/>
</dbReference>
<accession>A0A1I0C7Z1</accession>
<dbReference type="AlphaFoldDB" id="A0A1I0C7Z1"/>
<dbReference type="Proteomes" id="UP000199800">
    <property type="component" value="Unassembled WGS sequence"/>
</dbReference>
<keyword evidence="1" id="KW-0472">Membrane</keyword>
<keyword evidence="4" id="KW-1185">Reference proteome</keyword>
<dbReference type="RefSeq" id="WP_092477663.1">
    <property type="nucleotide sequence ID" value="NZ_FOHN01000009.1"/>
</dbReference>
<dbReference type="OrthoDB" id="9782395at2"/>
<dbReference type="InterPro" id="IPR051599">
    <property type="entry name" value="Cell_Envelope_Assoc"/>
</dbReference>
<sequence length="257" mass="28781">MEREDRKLFWIKWILVAAGILAIIYYGMIVSVLGVRKDFSLIWPAAGVCCFGLSLLIREMGRHPHKGSSLVLNGILIVAVLLTAVFGILEGIIIKNGFMPASKDADYMIVLGAQVNGTKVSKALRYRLDAAYDYAVKNKNTKIIVSGAQGYREDVTEAQAMRDYLVEKGISEKRILMEEKSTNTNENIKYSKELLENADYVVIVTNRFHLFRGVRIARKQLSQKVEGVGADTGTVLFLNYYVREAFAVIKDGILNHI</sequence>
<dbReference type="GO" id="GO:0000270">
    <property type="term" value="P:peptidoglycan metabolic process"/>
    <property type="evidence" value="ECO:0007669"/>
    <property type="project" value="TreeGrafter"/>
</dbReference>
<gene>
    <name evidence="3" type="ORF">SAMN04487772_10954</name>
</gene>
<evidence type="ECO:0000313" key="3">
    <source>
        <dbReference type="EMBL" id="SET15200.1"/>
    </source>
</evidence>